<accession>A0AB34H4T1</accession>
<gene>
    <name evidence="1" type="ORF">J1605_006422</name>
</gene>
<name>A0AB34H4T1_ESCRO</name>
<keyword evidence="2" id="KW-1185">Reference proteome</keyword>
<reference evidence="1 2" key="1">
    <citation type="submission" date="2022-11" db="EMBL/GenBank/DDBJ databases">
        <title>Whole genome sequence of Eschrichtius robustus ER-17-0199.</title>
        <authorList>
            <person name="Bruniche-Olsen A."/>
            <person name="Black A.N."/>
            <person name="Fields C.J."/>
            <person name="Walden K."/>
            <person name="Dewoody J.A."/>
        </authorList>
    </citation>
    <scope>NUCLEOTIDE SEQUENCE [LARGE SCALE GENOMIC DNA]</scope>
    <source>
        <strain evidence="1">ER-17-0199</strain>
        <tissue evidence="1">Blubber</tissue>
    </source>
</reference>
<evidence type="ECO:0000313" key="2">
    <source>
        <dbReference type="Proteomes" id="UP001159641"/>
    </source>
</evidence>
<dbReference type="AlphaFoldDB" id="A0AB34H4T1"/>
<protein>
    <submittedName>
        <fullName evidence="1">Uncharacterized protein</fullName>
    </submittedName>
</protein>
<sequence>MTGRPPGPSPADSLMPTMDYGSTFKERVLWGASLVVQWLRIYLPMQGTRVRALVWEDPTCRGATKPMRHNY</sequence>
<dbReference type="EMBL" id="JAIQCJ010001995">
    <property type="protein sequence ID" value="KAJ8786202.1"/>
    <property type="molecule type" value="Genomic_DNA"/>
</dbReference>
<proteinExistence type="predicted"/>
<comment type="caution">
    <text evidence="1">The sequence shown here is derived from an EMBL/GenBank/DDBJ whole genome shotgun (WGS) entry which is preliminary data.</text>
</comment>
<dbReference type="Proteomes" id="UP001159641">
    <property type="component" value="Unassembled WGS sequence"/>
</dbReference>
<organism evidence="1 2">
    <name type="scientific">Eschrichtius robustus</name>
    <name type="common">California gray whale</name>
    <name type="synonym">Eschrichtius gibbosus</name>
    <dbReference type="NCBI Taxonomy" id="9764"/>
    <lineage>
        <taxon>Eukaryota</taxon>
        <taxon>Metazoa</taxon>
        <taxon>Chordata</taxon>
        <taxon>Craniata</taxon>
        <taxon>Vertebrata</taxon>
        <taxon>Euteleostomi</taxon>
        <taxon>Mammalia</taxon>
        <taxon>Eutheria</taxon>
        <taxon>Laurasiatheria</taxon>
        <taxon>Artiodactyla</taxon>
        <taxon>Whippomorpha</taxon>
        <taxon>Cetacea</taxon>
        <taxon>Mysticeti</taxon>
        <taxon>Eschrichtiidae</taxon>
        <taxon>Eschrichtius</taxon>
    </lineage>
</organism>
<evidence type="ECO:0000313" key="1">
    <source>
        <dbReference type="EMBL" id="KAJ8786202.1"/>
    </source>
</evidence>